<evidence type="ECO:0000256" key="15">
    <source>
        <dbReference type="ARBA" id="ARBA00079081"/>
    </source>
</evidence>
<dbReference type="FunFam" id="4.10.280.10:FF:000037">
    <property type="entry name" value="max-like protein X isoform X2"/>
    <property type="match status" value="1"/>
</dbReference>
<accession>E0VKB6</accession>
<keyword evidence="5" id="KW-0597">Phosphoprotein</keyword>
<dbReference type="PANTHER" id="PTHR15741">
    <property type="entry name" value="BASIC HELIX-LOOP-HELIX ZIP TRANSCRIPTION FACTOR"/>
    <property type="match status" value="1"/>
</dbReference>
<evidence type="ECO:0000256" key="16">
    <source>
        <dbReference type="ARBA" id="ARBA00082933"/>
    </source>
</evidence>
<keyword evidence="6" id="KW-0805">Transcription regulation</keyword>
<evidence type="ECO:0000313" key="21">
    <source>
        <dbReference type="Proteomes" id="UP000009046"/>
    </source>
</evidence>
<dbReference type="InterPro" id="IPR036638">
    <property type="entry name" value="HLH_DNA-bd_sf"/>
</dbReference>
<dbReference type="VEuPathDB" id="VectorBase:PHUM259790"/>
<dbReference type="GO" id="GO:0005737">
    <property type="term" value="C:cytoplasm"/>
    <property type="evidence" value="ECO:0007669"/>
    <property type="project" value="UniProtKB-SubCell"/>
</dbReference>
<evidence type="ECO:0000256" key="14">
    <source>
        <dbReference type="ARBA" id="ARBA00076041"/>
    </source>
</evidence>
<dbReference type="PROSITE" id="PS50888">
    <property type="entry name" value="BHLH"/>
    <property type="match status" value="1"/>
</dbReference>
<reference evidence="20" key="3">
    <citation type="submission" date="2021-02" db="UniProtKB">
        <authorList>
            <consortium name="EnsemblMetazoa"/>
        </authorList>
    </citation>
    <scope>IDENTIFICATION</scope>
    <source>
        <strain evidence="20">USDA</strain>
    </source>
</reference>
<dbReference type="InParanoid" id="E0VKB6"/>
<dbReference type="AlphaFoldDB" id="E0VKB6"/>
<dbReference type="HOGENOM" id="CLU_083204_0_0_1"/>
<dbReference type="EMBL" id="DS235241">
    <property type="protein sequence ID" value="EEB13822.1"/>
    <property type="molecule type" value="Genomic_DNA"/>
</dbReference>
<dbReference type="EnsemblMetazoa" id="PHUM259790-RA">
    <property type="protein sequence ID" value="PHUM259790-PA"/>
    <property type="gene ID" value="PHUM259790"/>
</dbReference>
<evidence type="ECO:0000256" key="9">
    <source>
        <dbReference type="ARBA" id="ARBA00023163"/>
    </source>
</evidence>
<evidence type="ECO:0000256" key="4">
    <source>
        <dbReference type="ARBA" id="ARBA00022491"/>
    </source>
</evidence>
<keyword evidence="21" id="KW-1185">Reference proteome</keyword>
<evidence type="ECO:0000256" key="11">
    <source>
        <dbReference type="ARBA" id="ARBA00053727"/>
    </source>
</evidence>
<dbReference type="GO" id="GO:0000981">
    <property type="term" value="F:DNA-binding transcription factor activity, RNA polymerase II-specific"/>
    <property type="evidence" value="ECO:0007669"/>
    <property type="project" value="TreeGrafter"/>
</dbReference>
<evidence type="ECO:0000256" key="6">
    <source>
        <dbReference type="ARBA" id="ARBA00023015"/>
    </source>
</evidence>
<dbReference type="Gene3D" id="4.10.280.10">
    <property type="entry name" value="Helix-loop-helix DNA-binding domain"/>
    <property type="match status" value="1"/>
</dbReference>
<evidence type="ECO:0000256" key="8">
    <source>
        <dbReference type="ARBA" id="ARBA00023159"/>
    </source>
</evidence>
<dbReference type="FunCoup" id="E0VKB6">
    <property type="interactions" value="507"/>
</dbReference>
<dbReference type="GO" id="GO:0005654">
    <property type="term" value="C:nucleoplasm"/>
    <property type="evidence" value="ECO:0007669"/>
    <property type="project" value="UniProtKB-ARBA"/>
</dbReference>
<evidence type="ECO:0000313" key="20">
    <source>
        <dbReference type="EnsemblMetazoa" id="PHUM259790-PA"/>
    </source>
</evidence>
<dbReference type="Pfam" id="PF00010">
    <property type="entry name" value="HLH"/>
    <property type="match status" value="1"/>
</dbReference>
<comment type="subunit">
    <text evidence="12">Efficient DNA binding requires dimerization with another bHLH protein. Binds DNA as a heterodimer with MAD1, MAD4, MNT, WBSCR14 and MLXIP. Can also bind DNA as a homodimer.</text>
</comment>
<evidence type="ECO:0000256" key="5">
    <source>
        <dbReference type="ARBA" id="ARBA00022553"/>
    </source>
</evidence>
<organism>
    <name type="scientific">Pediculus humanus subsp. corporis</name>
    <name type="common">Body louse</name>
    <dbReference type="NCBI Taxonomy" id="121224"/>
    <lineage>
        <taxon>Eukaryota</taxon>
        <taxon>Metazoa</taxon>
        <taxon>Ecdysozoa</taxon>
        <taxon>Arthropoda</taxon>
        <taxon>Hexapoda</taxon>
        <taxon>Insecta</taxon>
        <taxon>Pterygota</taxon>
        <taxon>Neoptera</taxon>
        <taxon>Paraneoptera</taxon>
        <taxon>Psocodea</taxon>
        <taxon>Troctomorpha</taxon>
        <taxon>Phthiraptera</taxon>
        <taxon>Anoplura</taxon>
        <taxon>Pediculidae</taxon>
        <taxon>Pediculus</taxon>
    </lineage>
</organism>
<dbReference type="SMART" id="SM00353">
    <property type="entry name" value="HLH"/>
    <property type="match status" value="1"/>
</dbReference>
<evidence type="ECO:0000256" key="7">
    <source>
        <dbReference type="ARBA" id="ARBA00023125"/>
    </source>
</evidence>
<keyword evidence="9" id="KW-0804">Transcription</keyword>
<dbReference type="InterPro" id="IPR052207">
    <property type="entry name" value="Max-like/E-box_TFs"/>
</dbReference>
<evidence type="ECO:0000259" key="18">
    <source>
        <dbReference type="PROSITE" id="PS50888"/>
    </source>
</evidence>
<feature type="compositionally biased region" description="Polar residues" evidence="17">
    <location>
        <begin position="8"/>
        <end position="41"/>
    </location>
</feature>
<evidence type="ECO:0000256" key="10">
    <source>
        <dbReference type="ARBA" id="ARBA00023242"/>
    </source>
</evidence>
<protein>
    <recommendedName>
        <fullName evidence="13">Max-like protein X</fullName>
    </recommendedName>
    <alternativeName>
        <fullName evidence="14">Max-like bHLHZip protein</fullName>
    </alternativeName>
    <alternativeName>
        <fullName evidence="15">Protein BigMax</fullName>
    </alternativeName>
    <alternativeName>
        <fullName evidence="16">Transcription factor-like protein 4</fullName>
    </alternativeName>
</protein>
<evidence type="ECO:0000256" key="17">
    <source>
        <dbReference type="SAM" id="MobiDB-lite"/>
    </source>
</evidence>
<dbReference type="STRING" id="121224.E0VKB6"/>
<dbReference type="EMBL" id="AAZO01003007">
    <property type="status" value="NOT_ANNOTATED_CDS"/>
    <property type="molecule type" value="Genomic_DNA"/>
</dbReference>
<dbReference type="PANTHER" id="PTHR15741:SF25">
    <property type="entry name" value="MAX-LIKE PROTEIN X"/>
    <property type="match status" value="1"/>
</dbReference>
<reference evidence="19" key="2">
    <citation type="submission" date="2007-04" db="EMBL/GenBank/DDBJ databases">
        <title>The genome of the human body louse.</title>
        <authorList>
            <consortium name="The Human Body Louse Genome Consortium"/>
            <person name="Kirkness E."/>
            <person name="Walenz B."/>
            <person name="Hass B."/>
            <person name="Bruggner R."/>
            <person name="Strausberg R."/>
        </authorList>
    </citation>
    <scope>NUCLEOTIDE SEQUENCE</scope>
    <source>
        <strain evidence="19">USDA</strain>
    </source>
</reference>
<dbReference type="GeneID" id="8235371"/>
<keyword evidence="10" id="KW-0539">Nucleus</keyword>
<dbReference type="CTD" id="8235371"/>
<dbReference type="CDD" id="cd19687">
    <property type="entry name" value="bHLHzip_Mlx"/>
    <property type="match status" value="1"/>
</dbReference>
<dbReference type="RefSeq" id="XP_002426560.1">
    <property type="nucleotide sequence ID" value="XM_002426515.1"/>
</dbReference>
<dbReference type="Proteomes" id="UP000009046">
    <property type="component" value="Unassembled WGS sequence"/>
</dbReference>
<keyword evidence="4" id="KW-0678">Repressor</keyword>
<dbReference type="GO" id="GO:0140297">
    <property type="term" value="F:DNA-binding transcription factor binding"/>
    <property type="evidence" value="ECO:0007669"/>
    <property type="project" value="UniProtKB-ARBA"/>
</dbReference>
<comment type="subcellular location">
    <subcellularLocation>
        <location evidence="2">Cytoplasm</location>
    </subcellularLocation>
    <subcellularLocation>
        <location evidence="1">Nucleus</location>
    </subcellularLocation>
</comment>
<comment type="function">
    <text evidence="11">Transcription regulator. Forms a sequence-specific DNA-binding protein complex with MAD1, MAD4, MNT, WBSCR14 and MLXIP which recognizes the core sequence 5'-CACGTG-3'. The TCFL4-MAD1, TCFL4-MAD4, TCFL4-WBSCR14 complexes are transcriptional repressors. Plays a role in transcriptional activation of glycolytic target genes. Involved in glucose-responsive gene regulation.</text>
</comment>
<proteinExistence type="predicted"/>
<dbReference type="KEGG" id="phu:Phum_PHUM259790"/>
<dbReference type="InterPro" id="IPR011598">
    <property type="entry name" value="bHLH_dom"/>
</dbReference>
<evidence type="ECO:0000313" key="19">
    <source>
        <dbReference type="EMBL" id="EEB13822.1"/>
    </source>
</evidence>
<keyword evidence="7" id="KW-0238">DNA-binding</keyword>
<dbReference type="OMA" id="GYETMLQ"/>
<dbReference type="GO" id="GO:0045944">
    <property type="term" value="P:positive regulation of transcription by RNA polymerase II"/>
    <property type="evidence" value="ECO:0007669"/>
    <property type="project" value="UniProtKB-ARBA"/>
</dbReference>
<evidence type="ECO:0000256" key="12">
    <source>
        <dbReference type="ARBA" id="ARBA00065416"/>
    </source>
</evidence>
<sequence length="227" mass="25648">MSVHGSPNMKTEPSSPTENSNRFPYSRCSSTGSVNTPSSAPNSDEDDSDNKNSPLSYKERRREAHTQAEQRRRDAIKKGYDTLQELVPTCQQTDNSGYKLSKAIVLQRSIDYIQFLHQQKKKQDEERTALRKEAIALKIMQGNIEQIVKAQQATPDSLDNRISDEAKFKVFQAIMDQLFESFSSSVSVSSFSELSGCIFSWLEEHCKPQTLHNLVVNVLNQCHESGN</sequence>
<evidence type="ECO:0000256" key="3">
    <source>
        <dbReference type="ARBA" id="ARBA00022490"/>
    </source>
</evidence>
<evidence type="ECO:0000256" key="2">
    <source>
        <dbReference type="ARBA" id="ARBA00004496"/>
    </source>
</evidence>
<keyword evidence="8" id="KW-0010">Activator</keyword>
<feature type="compositionally biased region" description="Basic and acidic residues" evidence="17">
    <location>
        <begin position="57"/>
        <end position="72"/>
    </location>
</feature>
<evidence type="ECO:0000256" key="1">
    <source>
        <dbReference type="ARBA" id="ARBA00004123"/>
    </source>
</evidence>
<dbReference type="eggNOG" id="KOG1319">
    <property type="taxonomic scope" value="Eukaryota"/>
</dbReference>
<keyword evidence="3" id="KW-0963">Cytoplasm</keyword>
<dbReference type="SUPFAM" id="SSF47459">
    <property type="entry name" value="HLH, helix-loop-helix DNA-binding domain"/>
    <property type="match status" value="1"/>
</dbReference>
<dbReference type="GO" id="GO:0000978">
    <property type="term" value="F:RNA polymerase II cis-regulatory region sequence-specific DNA binding"/>
    <property type="evidence" value="ECO:0007669"/>
    <property type="project" value="TreeGrafter"/>
</dbReference>
<name>E0VKB6_PEDHC</name>
<dbReference type="GO" id="GO:0046983">
    <property type="term" value="F:protein dimerization activity"/>
    <property type="evidence" value="ECO:0007669"/>
    <property type="project" value="InterPro"/>
</dbReference>
<feature type="domain" description="BHLH" evidence="18">
    <location>
        <begin position="60"/>
        <end position="116"/>
    </location>
</feature>
<dbReference type="OrthoDB" id="5778525at2759"/>
<feature type="region of interest" description="Disordered" evidence="17">
    <location>
        <begin position="1"/>
        <end position="72"/>
    </location>
</feature>
<reference evidence="19" key="1">
    <citation type="submission" date="2007-04" db="EMBL/GenBank/DDBJ databases">
        <title>Annotation of Pediculus humanus corporis strain USDA.</title>
        <authorList>
            <person name="Kirkness E."/>
            <person name="Hannick L."/>
            <person name="Hass B."/>
            <person name="Bruggner R."/>
            <person name="Lawson D."/>
            <person name="Bidwell S."/>
            <person name="Joardar V."/>
            <person name="Caler E."/>
            <person name="Walenz B."/>
            <person name="Inman J."/>
            <person name="Schobel S."/>
            <person name="Galinsky K."/>
            <person name="Amedeo P."/>
            <person name="Strausberg R."/>
        </authorList>
    </citation>
    <scope>NUCLEOTIDE SEQUENCE</scope>
    <source>
        <strain evidence="19">USDA</strain>
    </source>
</reference>
<evidence type="ECO:0000256" key="13">
    <source>
        <dbReference type="ARBA" id="ARBA00071251"/>
    </source>
</evidence>
<gene>
    <name evidence="20" type="primary">8235371</name>
    <name evidence="19" type="ORF">Phum_PHUM259790</name>
</gene>